<dbReference type="InterPro" id="IPR057185">
    <property type="entry name" value="DUF7863"/>
</dbReference>
<comment type="caution">
    <text evidence="2">The sequence shown here is derived from an EMBL/GenBank/DDBJ whole genome shotgun (WGS) entry which is preliminary data.</text>
</comment>
<organism evidence="2 3">
    <name type="scientific">Methanotorris formicicus Mc-S-70</name>
    <dbReference type="NCBI Taxonomy" id="647171"/>
    <lineage>
        <taxon>Archaea</taxon>
        <taxon>Methanobacteriati</taxon>
        <taxon>Methanobacteriota</taxon>
        <taxon>Methanomada group</taxon>
        <taxon>Methanococci</taxon>
        <taxon>Methanococcales</taxon>
        <taxon>Methanocaldococcaceae</taxon>
        <taxon>Methanotorris</taxon>
    </lineage>
</organism>
<feature type="domain" description="DUF7863" evidence="1">
    <location>
        <begin position="254"/>
        <end position="416"/>
    </location>
</feature>
<gene>
    <name evidence="2" type="ORF">MetfoDRAFT_1830</name>
</gene>
<sequence length="797" mass="95694">MEIREFNNIDELLEETKNDKESTDYIKDRFPIRFIFFPNKDIFKEFIKKMINTKNVKLKFEEIPMSCYLTSEDVIKFINSKIEDDKDLLIVPVSEIARFYDSKSFSSLFQQLSEIEFRNNKNKVRIYIPIIGLYSRFEKEFLKNFSREEWAPIWKLNSIPDKKINGYCLNIELNYKKVENLSDNYTIIRTFEDWGNLWKKEETKDILSLCEEINYLFQYFQPDSFFNFENIDTYDKFLEKILKINIPIPYNDKEKEFWRELIEHTIMNNIRNFKELIQKTFKKIEVLYDDIIELWVRGNKFQRWLLKWCVLINKNWENKYLYKVLEDIDRYDDISNLELSLWLKIFDISVNKEKEIFDERRKLIKMFYNLSMRSPKNIEPILKEKFSKVSNLKLKQKIRYLTDLTQFEKEQIILCLIQGLRNNELTKNEILELLREIYPNLYYYLGGVNFSNLDEENRWVIGYFNEYKWSKVLDEVSNGLLNILNEKNKDENSFAEWYWKFKTSKDILAQIEKDEHTKIVWIDGLGVEFASLIKNIVNNSENYFIEDIFIGRTELPSITELNKFECEKINDLDKYIHKQNPYRHPKCIVEEVDIVNGIIKNILGSYDKIIIVSDHGFTPFALKRYGNVKKYDFEAGHEGRYVWLDTLGENVRNNIKDNNDYIRDPNNRALVALKYTSLGDIPRREVHGGATPEEVLVPIIVISKDKDKINYEISYKRTILVKNPILYLDITPYPKYNPYVIFKNQRLDLSYDNSEKKWFVNLPTKKPEKYNLKISIGKFSKDIQIEIKGGMKERDLL</sequence>
<dbReference type="NCBIfam" id="NF033445">
    <property type="entry name" value="BREX_PglZ_4"/>
    <property type="match status" value="1"/>
</dbReference>
<dbReference type="Proteomes" id="UP000003706">
    <property type="component" value="Unassembled WGS sequence"/>
</dbReference>
<dbReference type="AlphaFoldDB" id="H1L1A6"/>
<evidence type="ECO:0000259" key="1">
    <source>
        <dbReference type="Pfam" id="PF25263"/>
    </source>
</evidence>
<accession>H1L1A6</accession>
<dbReference type="STRING" id="647171.MetfoDRAFT_1830"/>
<evidence type="ECO:0000313" key="2">
    <source>
        <dbReference type="EMBL" id="EHP83892.1"/>
    </source>
</evidence>
<evidence type="ECO:0000313" key="3">
    <source>
        <dbReference type="Proteomes" id="UP000003706"/>
    </source>
</evidence>
<dbReference type="OrthoDB" id="359382at2157"/>
<dbReference type="RefSeq" id="WP_007045251.1">
    <property type="nucleotide sequence ID" value="NZ_AGJL01000067.1"/>
</dbReference>
<name>H1L1A6_9EURY</name>
<proteinExistence type="predicted"/>
<protein>
    <recommendedName>
        <fullName evidence="1">DUF7863 domain-containing protein</fullName>
    </recommendedName>
</protein>
<dbReference type="EMBL" id="AGJL01000067">
    <property type="protein sequence ID" value="EHP83892.1"/>
    <property type="molecule type" value="Genomic_DNA"/>
</dbReference>
<dbReference type="PATRIC" id="fig|647171.4.peg.1769"/>
<dbReference type="Pfam" id="PF25263">
    <property type="entry name" value="DUF7863"/>
    <property type="match status" value="1"/>
</dbReference>
<reference evidence="2 3" key="1">
    <citation type="submission" date="2011-09" db="EMBL/GenBank/DDBJ databases">
        <title>The draft genome of Methanotorris formicicus Mc-S-70.</title>
        <authorList>
            <consortium name="US DOE Joint Genome Institute (JGI-PGF)"/>
            <person name="Lucas S."/>
            <person name="Han J."/>
            <person name="Lapidus A."/>
            <person name="Cheng J.-F."/>
            <person name="Goodwin L."/>
            <person name="Pitluck S."/>
            <person name="Peters L."/>
            <person name="Land M.L."/>
            <person name="Hauser L."/>
            <person name="Sieprawska-Lupa M."/>
            <person name="Takai K."/>
            <person name="Miyazaki J."/>
            <person name="Whitman W."/>
            <person name="Woyke T.J."/>
        </authorList>
    </citation>
    <scope>NUCLEOTIDE SEQUENCE [LARGE SCALE GENOMIC DNA]</scope>
    <source>
        <strain evidence="2 3">Mc-S-70</strain>
    </source>
</reference>
<keyword evidence="3" id="KW-1185">Reference proteome</keyword>